<name>A0A699YUJ2_HAELA</name>
<reference evidence="2 3" key="1">
    <citation type="submission" date="2020-02" db="EMBL/GenBank/DDBJ databases">
        <title>Draft genome sequence of Haematococcus lacustris strain NIES-144.</title>
        <authorList>
            <person name="Morimoto D."/>
            <person name="Nakagawa S."/>
            <person name="Yoshida T."/>
            <person name="Sawayama S."/>
        </authorList>
    </citation>
    <scope>NUCLEOTIDE SEQUENCE [LARGE SCALE GENOMIC DNA]</scope>
    <source>
        <strain evidence="2 3">NIES-144</strain>
    </source>
</reference>
<comment type="caution">
    <text evidence="2">The sequence shown here is derived from an EMBL/GenBank/DDBJ whole genome shotgun (WGS) entry which is preliminary data.</text>
</comment>
<accession>A0A699YUJ2</accession>
<feature type="non-terminal residue" evidence="2">
    <location>
        <position position="1"/>
    </location>
</feature>
<organism evidence="2 3">
    <name type="scientific">Haematococcus lacustris</name>
    <name type="common">Green alga</name>
    <name type="synonym">Haematococcus pluvialis</name>
    <dbReference type="NCBI Taxonomy" id="44745"/>
    <lineage>
        <taxon>Eukaryota</taxon>
        <taxon>Viridiplantae</taxon>
        <taxon>Chlorophyta</taxon>
        <taxon>core chlorophytes</taxon>
        <taxon>Chlorophyceae</taxon>
        <taxon>CS clade</taxon>
        <taxon>Chlamydomonadales</taxon>
        <taxon>Haematococcaceae</taxon>
        <taxon>Haematococcus</taxon>
    </lineage>
</organism>
<evidence type="ECO:0000313" key="3">
    <source>
        <dbReference type="Proteomes" id="UP000485058"/>
    </source>
</evidence>
<protein>
    <submittedName>
        <fullName evidence="2">Uncharacterized protein</fullName>
    </submittedName>
</protein>
<dbReference type="Proteomes" id="UP000485058">
    <property type="component" value="Unassembled WGS sequence"/>
</dbReference>
<proteinExistence type="predicted"/>
<evidence type="ECO:0000313" key="2">
    <source>
        <dbReference type="EMBL" id="GFH10099.1"/>
    </source>
</evidence>
<feature type="region of interest" description="Disordered" evidence="1">
    <location>
        <begin position="41"/>
        <end position="69"/>
    </location>
</feature>
<feature type="compositionally biased region" description="Polar residues" evidence="1">
    <location>
        <begin position="41"/>
        <end position="50"/>
    </location>
</feature>
<evidence type="ECO:0000256" key="1">
    <source>
        <dbReference type="SAM" id="MobiDB-lite"/>
    </source>
</evidence>
<gene>
    <name evidence="2" type="ORF">HaLaN_05350</name>
</gene>
<dbReference type="AlphaFoldDB" id="A0A699YUJ2"/>
<feature type="non-terminal residue" evidence="2">
    <location>
        <position position="692"/>
    </location>
</feature>
<keyword evidence="3" id="KW-1185">Reference proteome</keyword>
<sequence length="692" mass="75152">MREEILQLAGPAYTSRVQPGVYVRRLEAACQLLHRKLQPSSIAAAQTDSSRPAAHNDPPAGAPPTPSAAGNTTAVELCTLLLTDQEVLDVVLALHDIRIAQYSELLPWSRHRHTLYLPMPSESLDQQLRHSQRSVPGSQLSRFISRLEHATRMELNGVDQLLTRLHATLPGLLLGLSTAVSVMQAAGHPEAQAHRLLLLRCILHMGPLQLRMMAEMGWYNTKDIKEQLDVKPTTSCPDHLARLLASSPAVTGWPGPLPAKLSPMNSNSTAAARQESWNELQADASCLATAALRVMAGEYHCLKYMARILSAASAPSHLGVVAPGHQTTPLSASSSPLLSVVLSVLPRSLVLLQCTVAAVRLGATLDNRFTPDEFPGCFRDSYTLLCEVLRLMVELWPDVRCRPAMLRLLVRTAAVGADGYSTLAMLVDGAPDYKAETRLLSGLMRTPELKARTPELKDILLDTLDRVCSVWVTLLMPHCEAEPLSDMRIRLNECHQQGQNATGSAACGRKEVHKQPPSAQQLAPLALDLVWGMDGMLQDSSMREELLRLAGPAYTSRVQPGVYVRRLEAACQLLHRKLQPSSIAAAQTASSCPLPHIAPSAVPPTPSAAGNTAAVELCTLLLTDQEVLDVVLALHDIRTAQLCNLLPFTRAHLPPPVSSGAFARRLSQRQRSASGDQLNLFVEALGRDTIVE</sequence>
<dbReference type="EMBL" id="BLLF01000286">
    <property type="protein sequence ID" value="GFH10099.1"/>
    <property type="molecule type" value="Genomic_DNA"/>
</dbReference>